<feature type="transmembrane region" description="Helical" evidence="1">
    <location>
        <begin position="135"/>
        <end position="155"/>
    </location>
</feature>
<feature type="transmembrane region" description="Helical" evidence="1">
    <location>
        <begin position="7"/>
        <end position="28"/>
    </location>
</feature>
<gene>
    <name evidence="2" type="ORF">BCM31_06770</name>
</gene>
<evidence type="ECO:0000313" key="2">
    <source>
        <dbReference type="EMBL" id="PKT81366.1"/>
    </source>
</evidence>
<name>A0A2N3PJJ5_9HELI</name>
<accession>A0A2N3PJJ5</accession>
<feature type="transmembrane region" description="Helical" evidence="1">
    <location>
        <begin position="193"/>
        <end position="212"/>
    </location>
</feature>
<dbReference type="STRING" id="556267.HWAG_00995"/>
<keyword evidence="1" id="KW-0472">Membrane</keyword>
<feature type="transmembrane region" description="Helical" evidence="1">
    <location>
        <begin position="48"/>
        <end position="72"/>
    </location>
</feature>
<dbReference type="AlphaFoldDB" id="A0A2N3PJJ5"/>
<dbReference type="RefSeq" id="WP_006802691.1">
    <property type="nucleotide sequence ID" value="NZ_CABKOI010000020.1"/>
</dbReference>
<feature type="transmembrane region" description="Helical" evidence="1">
    <location>
        <begin position="255"/>
        <end position="273"/>
    </location>
</feature>
<dbReference type="Proteomes" id="UP000233350">
    <property type="component" value="Unassembled WGS sequence"/>
</dbReference>
<reference evidence="2 3" key="1">
    <citation type="submission" date="2016-07" db="EMBL/GenBank/DDBJ databases">
        <title>Detection of Helicobacter winghamensis from caecal content of red fox (Vulpes vulpes).</title>
        <authorList>
            <person name="Zanoni R.G."/>
            <person name="Florio D."/>
            <person name="Caffara M."/>
            <person name="Renzi M."/>
            <person name="Parisi A."/>
            <person name="Pasquali F."/>
            <person name="Manfreda G."/>
        </authorList>
    </citation>
    <scope>NUCLEOTIDE SEQUENCE [LARGE SCALE GENOMIC DNA]</scope>
    <source>
        <strain evidence="2 3">295_13</strain>
    </source>
</reference>
<organism evidence="2 3">
    <name type="scientific">Helicobacter winghamensis</name>
    <dbReference type="NCBI Taxonomy" id="157268"/>
    <lineage>
        <taxon>Bacteria</taxon>
        <taxon>Pseudomonadati</taxon>
        <taxon>Campylobacterota</taxon>
        <taxon>Epsilonproteobacteria</taxon>
        <taxon>Campylobacterales</taxon>
        <taxon>Helicobacteraceae</taxon>
        <taxon>Helicobacter</taxon>
    </lineage>
</organism>
<dbReference type="OrthoDB" id="5322199at2"/>
<comment type="caution">
    <text evidence="2">The sequence shown here is derived from an EMBL/GenBank/DDBJ whole genome shotgun (WGS) entry which is preliminary data.</text>
</comment>
<evidence type="ECO:0000313" key="3">
    <source>
        <dbReference type="Proteomes" id="UP000233350"/>
    </source>
</evidence>
<dbReference type="EMBL" id="MBPK01000022">
    <property type="protein sequence ID" value="PKT81366.1"/>
    <property type="molecule type" value="Genomic_DNA"/>
</dbReference>
<proteinExistence type="predicted"/>
<feature type="transmembrane region" description="Helical" evidence="1">
    <location>
        <begin position="224"/>
        <end position="243"/>
    </location>
</feature>
<keyword evidence="1" id="KW-1133">Transmembrane helix</keyword>
<protein>
    <submittedName>
        <fullName evidence="2">Uncharacterized protein</fullName>
    </submittedName>
</protein>
<feature type="transmembrane region" description="Helical" evidence="1">
    <location>
        <begin position="79"/>
        <end position="97"/>
    </location>
</feature>
<evidence type="ECO:0000256" key="1">
    <source>
        <dbReference type="SAM" id="Phobius"/>
    </source>
</evidence>
<feature type="transmembrane region" description="Helical" evidence="1">
    <location>
        <begin position="167"/>
        <end position="187"/>
    </location>
</feature>
<sequence length="278" mass="32449">MRKITVPYLVFASLYFVLGLFTILMLVLTSYFNEFGQMFRLTTQPFGVYFNIGIILLTCSVIVAIFNIVRIYISHLPKVYSLAIGIVLCVFLFLLYSEMFLLKRVFLDIFSLKDSIALNNENVFYKNLYQIVTDYTFYCFFILFPAIIYLANLSFDKSAIGKILQLTQPSFNVIVCALFGFVITPFFKSGIYGYIDLGLLCLGLCFVGYYCFKRYGTMDSYEYFNVFLLFIVCFVMFFGDFKFVNGESYFEVRKAFYILVLFGWSNSWMMKLTTKKKI</sequence>
<dbReference type="GeneID" id="97290247"/>
<keyword evidence="3" id="KW-1185">Reference proteome</keyword>
<keyword evidence="1" id="KW-0812">Transmembrane</keyword>